<evidence type="ECO:0000313" key="3">
    <source>
        <dbReference type="Proteomes" id="UP000199339"/>
    </source>
</evidence>
<protein>
    <submittedName>
        <fullName evidence="2">Uncharacterized protein</fullName>
    </submittedName>
</protein>
<proteinExistence type="predicted"/>
<accession>A0A1I4YAT0</accession>
<name>A0A1I4YAT0_9GAMM</name>
<keyword evidence="3" id="KW-1185">Reference proteome</keyword>
<sequence>MPQGMEPEHSPKRHIVIRRMCFDAKLTYLNKEDSMKLTLIRSTVVASGLLLGGSLVSAPVLAQSEAADNGQQAEEMLKKGKGKSDEAKGKGREKAGEMRERSEEEMEKRERAEESADRAKGDAERERERLEEEERSRERSEEKAQGKGEGGNRDNENRQADPASKGSEQGQAKKQEKSKAWWNFWSD</sequence>
<evidence type="ECO:0000256" key="1">
    <source>
        <dbReference type="SAM" id="MobiDB-lite"/>
    </source>
</evidence>
<gene>
    <name evidence="2" type="ORF">SAMN04487961_2872</name>
</gene>
<feature type="region of interest" description="Disordered" evidence="1">
    <location>
        <begin position="65"/>
        <end position="187"/>
    </location>
</feature>
<dbReference type="AlphaFoldDB" id="A0A1I4YAT0"/>
<dbReference type="EMBL" id="FOUR01000007">
    <property type="protein sequence ID" value="SFN35154.1"/>
    <property type="molecule type" value="Genomic_DNA"/>
</dbReference>
<evidence type="ECO:0000313" key="2">
    <source>
        <dbReference type="EMBL" id="SFN35154.1"/>
    </source>
</evidence>
<dbReference type="Proteomes" id="UP000199339">
    <property type="component" value="Unassembled WGS sequence"/>
</dbReference>
<reference evidence="3" key="1">
    <citation type="submission" date="2016-10" db="EMBL/GenBank/DDBJ databases">
        <authorList>
            <person name="Varghese N."/>
            <person name="Submissions S."/>
        </authorList>
    </citation>
    <scope>NUCLEOTIDE SEQUENCE [LARGE SCALE GENOMIC DNA]</scope>
    <source>
        <strain evidence="3">CGMCC 1.6775</strain>
    </source>
</reference>
<organism evidence="2 3">
    <name type="scientific">Marinobacter pelagius</name>
    <dbReference type="NCBI Taxonomy" id="379482"/>
    <lineage>
        <taxon>Bacteria</taxon>
        <taxon>Pseudomonadati</taxon>
        <taxon>Pseudomonadota</taxon>
        <taxon>Gammaproteobacteria</taxon>
        <taxon>Pseudomonadales</taxon>
        <taxon>Marinobacteraceae</taxon>
        <taxon>Marinobacter</taxon>
    </lineage>
</organism>
<feature type="compositionally biased region" description="Basic and acidic residues" evidence="1">
    <location>
        <begin position="75"/>
        <end position="159"/>
    </location>
</feature>